<dbReference type="Pfam" id="PF02687">
    <property type="entry name" value="FtsX"/>
    <property type="match status" value="2"/>
</dbReference>
<feature type="transmembrane region" description="Helical" evidence="6">
    <location>
        <begin position="684"/>
        <end position="709"/>
    </location>
</feature>
<feature type="transmembrane region" description="Helical" evidence="6">
    <location>
        <begin position="411"/>
        <end position="432"/>
    </location>
</feature>
<dbReference type="AlphaFoldDB" id="A0A2N8ZAE2"/>
<protein>
    <submittedName>
        <fullName evidence="8">Putative ABC-type antimicrobial peptide transport system, permease component</fullName>
    </submittedName>
</protein>
<keyword evidence="2" id="KW-1003">Cell membrane</keyword>
<feature type="domain" description="ABC3 transporter permease C-terminal" evidence="7">
    <location>
        <begin position="244"/>
        <end position="368"/>
    </location>
</feature>
<evidence type="ECO:0000313" key="8">
    <source>
        <dbReference type="EMBL" id="SON48868.1"/>
    </source>
</evidence>
<proteinExistence type="predicted"/>
<dbReference type="InterPro" id="IPR038766">
    <property type="entry name" value="Membrane_comp_ABC_pdt"/>
</dbReference>
<keyword evidence="9" id="KW-1185">Reference proteome</keyword>
<dbReference type="Proteomes" id="UP000235828">
    <property type="component" value="Chromosome A"/>
</dbReference>
<evidence type="ECO:0000259" key="7">
    <source>
        <dbReference type="Pfam" id="PF02687"/>
    </source>
</evidence>
<feature type="transmembrane region" description="Helical" evidence="6">
    <location>
        <begin position="345"/>
        <end position="364"/>
    </location>
</feature>
<dbReference type="OrthoDB" id="343744at2"/>
<name>A0A2N8ZAE2_9VIBR</name>
<feature type="transmembrane region" description="Helical" evidence="6">
    <location>
        <begin position="730"/>
        <end position="757"/>
    </location>
</feature>
<dbReference type="KEGG" id="vta:A0889"/>
<reference evidence="8 9" key="1">
    <citation type="submission" date="2017-10" db="EMBL/GenBank/DDBJ databases">
        <authorList>
            <person name="Banno H."/>
            <person name="Chua N.-H."/>
        </authorList>
    </citation>
    <scope>NUCLEOTIDE SEQUENCE [LARGE SCALE GENOMIC DNA]</scope>
    <source>
        <strain evidence="8">Vibrio tapetis CECT4600</strain>
    </source>
</reference>
<evidence type="ECO:0000256" key="5">
    <source>
        <dbReference type="ARBA" id="ARBA00023136"/>
    </source>
</evidence>
<evidence type="ECO:0000256" key="2">
    <source>
        <dbReference type="ARBA" id="ARBA00022475"/>
    </source>
</evidence>
<keyword evidence="3 6" id="KW-0812">Transmembrane</keyword>
<evidence type="ECO:0000256" key="1">
    <source>
        <dbReference type="ARBA" id="ARBA00004651"/>
    </source>
</evidence>
<feature type="transmembrane region" description="Helical" evidence="6">
    <location>
        <begin position="777"/>
        <end position="802"/>
    </location>
</feature>
<dbReference type="InterPro" id="IPR003838">
    <property type="entry name" value="ABC3_permease_C"/>
</dbReference>
<dbReference type="PANTHER" id="PTHR30287">
    <property type="entry name" value="MEMBRANE COMPONENT OF PREDICTED ABC SUPERFAMILY METABOLITE UPTAKE TRANSPORTER"/>
    <property type="match status" value="1"/>
</dbReference>
<feature type="transmembrane region" description="Helical" evidence="6">
    <location>
        <begin position="458"/>
        <end position="478"/>
    </location>
</feature>
<comment type="subcellular location">
    <subcellularLocation>
        <location evidence="1">Cell membrane</location>
        <topology evidence="1">Multi-pass membrane protein</topology>
    </subcellularLocation>
</comment>
<evidence type="ECO:0000256" key="4">
    <source>
        <dbReference type="ARBA" id="ARBA00022989"/>
    </source>
</evidence>
<accession>A0A2N8ZAE2</accession>
<feature type="transmembrane region" description="Helical" evidence="6">
    <location>
        <begin position="385"/>
        <end position="405"/>
    </location>
</feature>
<feature type="domain" description="ABC3 transporter permease C-terminal" evidence="7">
    <location>
        <begin position="693"/>
        <end position="809"/>
    </location>
</feature>
<gene>
    <name evidence="8" type="ORF">VTAP4600_A0889</name>
</gene>
<evidence type="ECO:0000313" key="9">
    <source>
        <dbReference type="Proteomes" id="UP000235828"/>
    </source>
</evidence>
<feature type="transmembrane region" description="Helical" evidence="6">
    <location>
        <begin position="286"/>
        <end position="311"/>
    </location>
</feature>
<dbReference type="EMBL" id="LT960611">
    <property type="protein sequence ID" value="SON48868.1"/>
    <property type="molecule type" value="Genomic_DNA"/>
</dbReference>
<feature type="transmembrane region" description="Helical" evidence="6">
    <location>
        <begin position="21"/>
        <end position="40"/>
    </location>
</feature>
<feature type="transmembrane region" description="Helical" evidence="6">
    <location>
        <begin position="241"/>
        <end position="265"/>
    </location>
</feature>
<sequence>MLWPVVKALLGHYRRHPVQIVLVWLGLTLGVSLLVGVLAINHHAKQSYSAGEKLFTNPLPYRIRPVQNTSKIPQGFYVQLRREGFQQCMPFDSYRIETASDVELTITGVDPIAMLAIQPGSTLKDIKTLSLKEPPYPIMISADLAEYLNWKNGDYVHLKDGSLFGPLLVDNDQLLRGTRVIADIGLLRMLNKRPGFEVIACGEMPEEKLERLKSLLPKGMKLSQNTHAELDSLTLAFHTNLTAMGMLAFFVGLFIFYQAMSLSFIQRQPLVGILRQTGVSVYQLTAALLLELVIWIFVSWICGNVLGYFLANQLLPAVSASLEDLYNANVGLSLAWDWEWSKQSLLVAILGTLLACSFPLIRLLRTQPIRLSSRLSVMRFAGREFTWQAMAACVFCVAAVAVMQTEQSQESGFVLIALILVSAGLLMPYLIWKLFNGLSFSLPWVKARWFFSDSAASMSYRGVASMAFMLALATNIGVETMVGSFRETTDKWLTQRLAADVYVTPPNNLSSRIGTWLMEQPEVKDVWWRWEKELPSEVGALQLVSTGDSDGEQRALTVKVAIPDYWFHLHHSKGVMVSESMALKLNIRAGDYISLPEPATGNWQVVGIYYDYGNPYNQVMLSHRNWLYSFSGRGDVGLGVILHDDTSSSGLLRRFQHAFKLSPERIYDNNNIHQQAMRVFDRTFSIAGTLGNITLVIAVIGLFFSTLAGELSRQRHIALLRCFGVSGKELVFTGGLQLLVLGICSALIAIPLGLLLADLMIDVVLKQSFGWTMQLEVIPWEYASTFAWSFCALMIAGAWPVFNMLRRTPMKSLRDAL</sequence>
<evidence type="ECO:0000256" key="6">
    <source>
        <dbReference type="SAM" id="Phobius"/>
    </source>
</evidence>
<dbReference type="RefSeq" id="WP_102521641.1">
    <property type="nucleotide sequence ID" value="NZ_LT960611.1"/>
</dbReference>
<organism evidence="8 9">
    <name type="scientific">Vibrio tapetis subsp. tapetis</name>
    <dbReference type="NCBI Taxonomy" id="1671868"/>
    <lineage>
        <taxon>Bacteria</taxon>
        <taxon>Pseudomonadati</taxon>
        <taxon>Pseudomonadota</taxon>
        <taxon>Gammaproteobacteria</taxon>
        <taxon>Vibrionales</taxon>
        <taxon>Vibrionaceae</taxon>
        <taxon>Vibrio</taxon>
    </lineage>
</organism>
<dbReference type="PANTHER" id="PTHR30287:SF2">
    <property type="entry name" value="BLL1001 PROTEIN"/>
    <property type="match status" value="1"/>
</dbReference>
<keyword evidence="4 6" id="KW-1133">Transmembrane helix</keyword>
<keyword evidence="5 6" id="KW-0472">Membrane</keyword>
<dbReference type="GO" id="GO:0005886">
    <property type="term" value="C:plasma membrane"/>
    <property type="evidence" value="ECO:0007669"/>
    <property type="project" value="UniProtKB-SubCell"/>
</dbReference>
<evidence type="ECO:0000256" key="3">
    <source>
        <dbReference type="ARBA" id="ARBA00022692"/>
    </source>
</evidence>